<dbReference type="InterPro" id="IPR046734">
    <property type="entry name" value="DUF6626"/>
</dbReference>
<protein>
    <submittedName>
        <fullName evidence="1">Uncharacterized protein</fullName>
    </submittedName>
</protein>
<reference evidence="1" key="1">
    <citation type="journal article" date="2014" name="Int. J. Syst. Evol. Microbiol.">
        <title>Complete genome sequence of Corynebacterium casei LMG S-19264T (=DSM 44701T), isolated from a smear-ripened cheese.</title>
        <authorList>
            <consortium name="US DOE Joint Genome Institute (JGI-PGF)"/>
            <person name="Walter F."/>
            <person name="Albersmeier A."/>
            <person name="Kalinowski J."/>
            <person name="Ruckert C."/>
        </authorList>
    </citation>
    <scope>NUCLEOTIDE SEQUENCE</scope>
    <source>
        <strain evidence="1">CGMCC 1.15254</strain>
    </source>
</reference>
<dbReference type="Pfam" id="PF20331">
    <property type="entry name" value="DUF6626"/>
    <property type="match status" value="1"/>
</dbReference>
<comment type="caution">
    <text evidence="1">The sequence shown here is derived from an EMBL/GenBank/DDBJ whole genome shotgun (WGS) entry which is preliminary data.</text>
</comment>
<organism evidence="1 2">
    <name type="scientific">Terasakiella brassicae</name>
    <dbReference type="NCBI Taxonomy" id="1634917"/>
    <lineage>
        <taxon>Bacteria</taxon>
        <taxon>Pseudomonadati</taxon>
        <taxon>Pseudomonadota</taxon>
        <taxon>Alphaproteobacteria</taxon>
        <taxon>Rhodospirillales</taxon>
        <taxon>Terasakiellaceae</taxon>
        <taxon>Terasakiella</taxon>
    </lineage>
</organism>
<dbReference type="RefSeq" id="WP_188664371.1">
    <property type="nucleotide sequence ID" value="NZ_BMHV01000012.1"/>
</dbReference>
<sequence length="96" mass="11024">MHCVTEQVYDVLRGTNVITNIDTLSNWTGRCGSYLRSIWSKEMQASTDALVVLYFKLHEQKGKVENAAHQAVLEDMQRLIWLNIQTRVMNKLEGIA</sequence>
<dbReference type="Proteomes" id="UP000632498">
    <property type="component" value="Unassembled WGS sequence"/>
</dbReference>
<accession>A0A917C358</accession>
<gene>
    <name evidence="1" type="ORF">GCM10011332_19820</name>
</gene>
<dbReference type="EMBL" id="BMHV01000012">
    <property type="protein sequence ID" value="GGF65760.1"/>
    <property type="molecule type" value="Genomic_DNA"/>
</dbReference>
<name>A0A917C358_9PROT</name>
<dbReference type="AlphaFoldDB" id="A0A917C358"/>
<proteinExistence type="predicted"/>
<keyword evidence="2" id="KW-1185">Reference proteome</keyword>
<reference evidence="1" key="2">
    <citation type="submission" date="2020-09" db="EMBL/GenBank/DDBJ databases">
        <authorList>
            <person name="Sun Q."/>
            <person name="Zhou Y."/>
        </authorList>
    </citation>
    <scope>NUCLEOTIDE SEQUENCE</scope>
    <source>
        <strain evidence="1">CGMCC 1.15254</strain>
    </source>
</reference>
<evidence type="ECO:0000313" key="2">
    <source>
        <dbReference type="Proteomes" id="UP000632498"/>
    </source>
</evidence>
<evidence type="ECO:0000313" key="1">
    <source>
        <dbReference type="EMBL" id="GGF65760.1"/>
    </source>
</evidence>